<dbReference type="PaxDb" id="9544-ENSMMUP00000004589"/>
<evidence type="ECO:0000313" key="10">
    <source>
        <dbReference type="Proteomes" id="UP000006718"/>
    </source>
</evidence>
<dbReference type="InParanoid" id="A0A5F8A2J6"/>
<keyword evidence="3" id="KW-0963">Cytoplasm</keyword>
<evidence type="ECO:0000256" key="1">
    <source>
        <dbReference type="ARBA" id="ARBA00004245"/>
    </source>
</evidence>
<dbReference type="FunFam" id="1.20.5.520:FF:000001">
    <property type="entry name" value="Thymosin beta"/>
    <property type="match status" value="1"/>
</dbReference>
<proteinExistence type="inferred from homology"/>
<dbReference type="GO" id="GO:0030334">
    <property type="term" value="P:regulation of cell migration"/>
    <property type="evidence" value="ECO:0000318"/>
    <property type="project" value="GO_Central"/>
</dbReference>
<dbReference type="GO" id="GO:0003785">
    <property type="term" value="F:actin monomer binding"/>
    <property type="evidence" value="ECO:0000318"/>
    <property type="project" value="GO_Central"/>
</dbReference>
<feature type="compositionally biased region" description="Low complexity" evidence="8">
    <location>
        <begin position="23"/>
        <end position="48"/>
    </location>
</feature>
<dbReference type="Proteomes" id="UP000006718">
    <property type="component" value="Chromosome 13"/>
</dbReference>
<gene>
    <name evidence="9 11" type="primary">TMSB10</name>
</gene>
<dbReference type="VEuPathDB" id="HostDB:ENSMMUG00000056004"/>
<keyword evidence="5" id="KW-0206">Cytoskeleton</keyword>
<feature type="region of interest" description="Disordered" evidence="8">
    <location>
        <begin position="1"/>
        <end position="59"/>
    </location>
</feature>
<dbReference type="SMR" id="A0A5F8A2J6"/>
<dbReference type="Bgee" id="ENSMMUG00000056004">
    <property type="expression patterns" value="Expressed in fibroblast and 22 other cell types or tissues"/>
</dbReference>
<evidence type="ECO:0000256" key="3">
    <source>
        <dbReference type="ARBA" id="ARBA00022490"/>
    </source>
</evidence>
<dbReference type="InterPro" id="IPR038386">
    <property type="entry name" value="Beta-thymosin_sf"/>
</dbReference>
<reference evidence="9" key="4">
    <citation type="submission" date="2025-09" db="UniProtKB">
        <authorList>
            <consortium name="Ensembl"/>
        </authorList>
    </citation>
    <scope>IDENTIFICATION</scope>
    <source>
        <strain evidence="9">17573</strain>
    </source>
</reference>
<feature type="compositionally biased region" description="Basic and acidic residues" evidence="8">
    <location>
        <begin position="137"/>
        <end position="148"/>
    </location>
</feature>
<evidence type="ECO:0000313" key="9">
    <source>
        <dbReference type="Ensembl" id="ENSMMUP00000072144.1"/>
    </source>
</evidence>
<dbReference type="GO" id="GO:0005856">
    <property type="term" value="C:cytoskeleton"/>
    <property type="evidence" value="ECO:0007669"/>
    <property type="project" value="UniProtKB-SubCell"/>
</dbReference>
<dbReference type="PANTHER" id="PTHR12021:SF10">
    <property type="entry name" value="THYMOSIN BETA-10"/>
    <property type="match status" value="1"/>
</dbReference>
<evidence type="ECO:0000256" key="5">
    <source>
        <dbReference type="ARBA" id="ARBA00023212"/>
    </source>
</evidence>
<sequence length="148" mass="15797">RPPWRRLQPPRKAHCELGVPGTGEAAPSRAGSPAEGAAGRGAARAAPAPRVPAPPLLRRVRGGAGRGVYKARGGRRSFVSCCSNASGSTRIPGSEPDYTDCFKKMADKPDMGEIASFDKAKLKKTETQEKNTLPTKETIEQEKRSEIS</sequence>
<dbReference type="SMART" id="SM00152">
    <property type="entry name" value="THY"/>
    <property type="match status" value="1"/>
</dbReference>
<comment type="subcellular location">
    <subcellularLocation>
        <location evidence="1">Cytoplasm</location>
        <location evidence="1">Cytoskeleton</location>
    </subcellularLocation>
</comment>
<evidence type="ECO:0000313" key="11">
    <source>
        <dbReference type="VGNC" id="VGNC:106240"/>
    </source>
</evidence>
<accession>A0A5F8A2J6</accession>
<dbReference type="InterPro" id="IPR001152">
    <property type="entry name" value="Beta-thymosin"/>
</dbReference>
<evidence type="ECO:0000256" key="7">
    <source>
        <dbReference type="ARBA" id="ARBA00040579"/>
    </source>
</evidence>
<dbReference type="STRING" id="9544.ENSMMUP00000072144"/>
<comment type="function">
    <text evidence="6">Plays an important role in the organization of the cytoskeleton. Binds to and sequesters actin monomers (G actin) and therefore inhibits actin polymerization.</text>
</comment>
<protein>
    <recommendedName>
        <fullName evidence="7">Thymosin beta-10</fullName>
    </recommendedName>
</protein>
<dbReference type="Ensembl" id="ENSMMUT00000099214.1">
    <property type="protein sequence ID" value="ENSMMUP00000072144.1"/>
    <property type="gene ID" value="ENSMMUG00000056004.1"/>
</dbReference>
<dbReference type="OMA" id="KAHCELG"/>
<organism evidence="9 10">
    <name type="scientific">Macaca mulatta</name>
    <name type="common">Rhesus macaque</name>
    <dbReference type="NCBI Taxonomy" id="9544"/>
    <lineage>
        <taxon>Eukaryota</taxon>
        <taxon>Metazoa</taxon>
        <taxon>Chordata</taxon>
        <taxon>Craniata</taxon>
        <taxon>Vertebrata</taxon>
        <taxon>Euteleostomi</taxon>
        <taxon>Mammalia</taxon>
        <taxon>Eutheria</taxon>
        <taxon>Euarchontoglires</taxon>
        <taxon>Primates</taxon>
        <taxon>Haplorrhini</taxon>
        <taxon>Catarrhini</taxon>
        <taxon>Cercopithecidae</taxon>
        <taxon>Cercopithecinae</taxon>
        <taxon>Macaca</taxon>
    </lineage>
</organism>
<dbReference type="GO" id="GO:0007015">
    <property type="term" value="P:actin filament organization"/>
    <property type="evidence" value="ECO:0007669"/>
    <property type="project" value="InterPro"/>
</dbReference>
<comment type="similarity">
    <text evidence="2">Belongs to the thymosin beta family.</text>
</comment>
<dbReference type="PANTHER" id="PTHR12021">
    <property type="entry name" value="THYMOSIN BETA"/>
    <property type="match status" value="1"/>
</dbReference>
<dbReference type="Gene3D" id="1.20.5.520">
    <property type="entry name" value="Single helix bin"/>
    <property type="match status" value="1"/>
</dbReference>
<evidence type="ECO:0000256" key="8">
    <source>
        <dbReference type="SAM" id="MobiDB-lite"/>
    </source>
</evidence>
<evidence type="ECO:0000256" key="6">
    <source>
        <dbReference type="ARBA" id="ARBA00025497"/>
    </source>
</evidence>
<evidence type="ECO:0000256" key="2">
    <source>
        <dbReference type="ARBA" id="ARBA00009511"/>
    </source>
</evidence>
<reference evidence="9" key="3">
    <citation type="submission" date="2025-08" db="UniProtKB">
        <authorList>
            <consortium name="Ensembl"/>
        </authorList>
    </citation>
    <scope>IDENTIFICATION</scope>
    <source>
        <strain evidence="9">17573</strain>
    </source>
</reference>
<name>A0A5F8A2J6_MACMU</name>
<reference evidence="10" key="1">
    <citation type="journal article" date="2007" name="Science">
        <title>Evolutionary and biomedical insights from the rhesus macaque genome.</title>
        <authorList>
            <person name="Gibbs R.A."/>
            <person name="Rogers J."/>
            <person name="Katze M.G."/>
            <person name="Bumgarner R."/>
            <person name="Weinstock G.M."/>
            <person name="Mardis E.R."/>
            <person name="Remington K.A."/>
            <person name="Strausberg R.L."/>
            <person name="Venter J.C."/>
            <person name="Wilson R.K."/>
            <person name="Batzer M.A."/>
            <person name="Bustamante C.D."/>
            <person name="Eichler E.E."/>
            <person name="Hahn M.W."/>
            <person name="Hardison R.C."/>
            <person name="Makova K.D."/>
            <person name="Miller W."/>
            <person name="Milosavljevic A."/>
            <person name="Palermo R.E."/>
            <person name="Siepel A."/>
            <person name="Sikela J.M."/>
            <person name="Attaway T."/>
            <person name="Bell S."/>
            <person name="Bernard K.E."/>
            <person name="Buhay C.J."/>
            <person name="Chandrabose M.N."/>
            <person name="Dao M."/>
            <person name="Davis C."/>
            <person name="Delehaunty K.D."/>
            <person name="Ding Y."/>
            <person name="Dinh H.H."/>
            <person name="Dugan-Rocha S."/>
            <person name="Fulton L.A."/>
            <person name="Gabisi R.A."/>
            <person name="Garner T.T."/>
            <person name="Godfrey J."/>
            <person name="Hawes A.C."/>
            <person name="Hernandez J."/>
            <person name="Hines S."/>
            <person name="Holder M."/>
            <person name="Hume J."/>
            <person name="Jhangiani S.N."/>
            <person name="Joshi V."/>
            <person name="Khan Z.M."/>
            <person name="Kirkness E.F."/>
            <person name="Cree A."/>
            <person name="Fowler R.G."/>
            <person name="Lee S."/>
            <person name="Lewis L.R."/>
            <person name="Li Z."/>
            <person name="Liu Y.-S."/>
            <person name="Moore S.M."/>
            <person name="Muzny D."/>
            <person name="Nazareth L.V."/>
            <person name="Ngo D.N."/>
            <person name="Okwuonu G.O."/>
            <person name="Pai G."/>
            <person name="Parker D."/>
            <person name="Paul H.A."/>
            <person name="Pfannkoch C."/>
            <person name="Pohl C.S."/>
            <person name="Rogers Y.-H.C."/>
            <person name="Ruiz S.J."/>
            <person name="Sabo A."/>
            <person name="Santibanez J."/>
            <person name="Schneider B.W."/>
            <person name="Smith S.M."/>
            <person name="Sodergren E."/>
            <person name="Svatek A.F."/>
            <person name="Utterback T.R."/>
            <person name="Vattathil S."/>
            <person name="Warren W."/>
            <person name="White C.S."/>
            <person name="Chinwalla A.T."/>
            <person name="Feng Y."/>
            <person name="Halpern A.L."/>
            <person name="Hillier L.W."/>
            <person name="Huang X."/>
            <person name="Minx P."/>
            <person name="Nelson J.O."/>
            <person name="Pepin K.H."/>
            <person name="Qin X."/>
            <person name="Sutton G.G."/>
            <person name="Venter E."/>
            <person name="Walenz B.P."/>
            <person name="Wallis J.W."/>
            <person name="Worley K.C."/>
            <person name="Yang S.-P."/>
            <person name="Jones S.M."/>
            <person name="Marra M.A."/>
            <person name="Rocchi M."/>
            <person name="Schein J.E."/>
            <person name="Baertsch R."/>
            <person name="Clarke L."/>
            <person name="Csuros M."/>
            <person name="Glasscock J."/>
            <person name="Harris R.A."/>
            <person name="Havlak P."/>
            <person name="Jackson A.R."/>
            <person name="Jiang H."/>
            <person name="Liu Y."/>
            <person name="Messina D.N."/>
            <person name="Shen Y."/>
            <person name="Song H.X.-Z."/>
            <person name="Wylie T."/>
            <person name="Zhang L."/>
            <person name="Birney E."/>
            <person name="Han K."/>
            <person name="Konkel M.K."/>
            <person name="Lee J."/>
            <person name="Smit A.F.A."/>
            <person name="Ullmer B."/>
            <person name="Wang H."/>
            <person name="Xing J."/>
            <person name="Burhans R."/>
            <person name="Cheng Z."/>
            <person name="Karro J.E."/>
            <person name="Ma J."/>
            <person name="Raney B."/>
            <person name="She X."/>
            <person name="Cox M.J."/>
            <person name="Demuth J.P."/>
            <person name="Dumas L.J."/>
            <person name="Han S.-G."/>
            <person name="Hopkins J."/>
            <person name="Karimpour-Fard A."/>
            <person name="Kim Y.H."/>
            <person name="Pollack J.R."/>
            <person name="Vinar T."/>
            <person name="Addo-Quaye C."/>
            <person name="Degenhardt J."/>
            <person name="Denby A."/>
            <person name="Hubisz M.J."/>
            <person name="Indap A."/>
            <person name="Kosiol C."/>
            <person name="Lahn B.T."/>
            <person name="Lawson H.A."/>
            <person name="Marklein A."/>
            <person name="Nielsen R."/>
            <person name="Vallender E.J."/>
            <person name="Clark A.G."/>
            <person name="Ferguson B."/>
            <person name="Hernandez R.D."/>
            <person name="Hirani K."/>
            <person name="Kehrer-Sawatzki H."/>
            <person name="Kolb J."/>
            <person name="Patil S."/>
            <person name="Pu L.-L."/>
            <person name="Ren Y."/>
            <person name="Smith D.G."/>
            <person name="Wheeler D.A."/>
            <person name="Schenck I."/>
            <person name="Ball E.V."/>
            <person name="Chen R."/>
            <person name="Cooper D.N."/>
            <person name="Giardine B."/>
            <person name="Hsu F."/>
            <person name="Kent W.J."/>
            <person name="Lesk A."/>
            <person name="Nelson D.L."/>
            <person name="O'brien W.E."/>
            <person name="Pruefer K."/>
            <person name="Stenson P.D."/>
            <person name="Wallace J.C."/>
            <person name="Ke H."/>
            <person name="Liu X.-M."/>
            <person name="Wang P."/>
            <person name="Xiang A.P."/>
            <person name="Yang F."/>
            <person name="Barber G.P."/>
            <person name="Haussler D."/>
            <person name="Karolchik D."/>
            <person name="Kern A.D."/>
            <person name="Kuhn R.M."/>
            <person name="Smith K.E."/>
            <person name="Zwieg A.S."/>
        </authorList>
    </citation>
    <scope>NUCLEOTIDE SEQUENCE [LARGE SCALE GENOMIC DNA]</scope>
    <source>
        <strain evidence="10">17573</strain>
    </source>
</reference>
<dbReference type="AlphaFoldDB" id="A0A5F8A2J6"/>
<feature type="compositionally biased region" description="Basic and acidic residues" evidence="8">
    <location>
        <begin position="119"/>
        <end position="129"/>
    </location>
</feature>
<keyword evidence="4" id="KW-0009">Actin-binding</keyword>
<dbReference type="Pfam" id="PF01290">
    <property type="entry name" value="Thymosin"/>
    <property type="match status" value="1"/>
</dbReference>
<dbReference type="PROSITE" id="PS00500">
    <property type="entry name" value="THYMOSIN_B4"/>
    <property type="match status" value="1"/>
</dbReference>
<dbReference type="GO" id="GO:0140311">
    <property type="term" value="F:protein sequestering activity"/>
    <property type="evidence" value="ECO:0000318"/>
    <property type="project" value="GO_Central"/>
</dbReference>
<dbReference type="CDD" id="cd22059">
    <property type="entry name" value="WH2_BetaT"/>
    <property type="match status" value="1"/>
</dbReference>
<dbReference type="VGNC" id="VGNC:106240">
    <property type="gene designation" value="TMSB10"/>
</dbReference>
<evidence type="ECO:0000256" key="4">
    <source>
        <dbReference type="ARBA" id="ARBA00023203"/>
    </source>
</evidence>
<dbReference type="GeneTree" id="ENSGT00940000163007"/>
<reference evidence="9" key="2">
    <citation type="submission" date="2019-01" db="EMBL/GenBank/DDBJ databases">
        <authorList>
            <person name="Graves T."/>
            <person name="Eichler E.E."/>
            <person name="Wilson R.K."/>
        </authorList>
    </citation>
    <scope>NUCLEOTIDE SEQUENCE [LARGE SCALE GENOMIC DNA]</scope>
    <source>
        <strain evidence="9">17573</strain>
    </source>
</reference>
<feature type="region of interest" description="Disordered" evidence="8">
    <location>
        <begin position="119"/>
        <end position="148"/>
    </location>
</feature>
<keyword evidence="10" id="KW-1185">Reference proteome</keyword>